<feature type="domain" description="Bulb-type lectin" evidence="4">
    <location>
        <begin position="38"/>
        <end position="144"/>
    </location>
</feature>
<evidence type="ECO:0000313" key="5">
    <source>
        <dbReference type="EMBL" id="GAA0173318.1"/>
    </source>
</evidence>
<dbReference type="Proteomes" id="UP001454036">
    <property type="component" value="Unassembled WGS sequence"/>
</dbReference>
<keyword evidence="6" id="KW-1185">Reference proteome</keyword>
<dbReference type="InterPro" id="IPR036426">
    <property type="entry name" value="Bulb-type_lectin_dom_sf"/>
</dbReference>
<comment type="caution">
    <text evidence="5">The sequence shown here is derived from an EMBL/GenBank/DDBJ whole genome shotgun (WGS) entry which is preliminary data.</text>
</comment>
<keyword evidence="2" id="KW-0325">Glycoprotein</keyword>
<dbReference type="EMBL" id="BAABME010026117">
    <property type="protein sequence ID" value="GAA0173318.1"/>
    <property type="molecule type" value="Genomic_DNA"/>
</dbReference>
<dbReference type="AlphaFoldDB" id="A0AAV3RBH6"/>
<dbReference type="PROSITE" id="PS50927">
    <property type="entry name" value="BULB_LECTIN"/>
    <property type="match status" value="1"/>
</dbReference>
<feature type="signal peptide" evidence="3">
    <location>
        <begin position="1"/>
        <end position="21"/>
    </location>
</feature>
<evidence type="ECO:0000256" key="3">
    <source>
        <dbReference type="SAM" id="SignalP"/>
    </source>
</evidence>
<evidence type="ECO:0000256" key="2">
    <source>
        <dbReference type="ARBA" id="ARBA00023180"/>
    </source>
</evidence>
<dbReference type="InterPro" id="IPR001480">
    <property type="entry name" value="Bulb-type_lectin_dom"/>
</dbReference>
<accession>A0AAV3RBH6</accession>
<reference evidence="5 6" key="1">
    <citation type="submission" date="2024-01" db="EMBL/GenBank/DDBJ databases">
        <title>The complete chloroplast genome sequence of Lithospermum erythrorhizon: insights into the phylogenetic relationship among Boraginaceae species and the maternal lineages of purple gromwells.</title>
        <authorList>
            <person name="Okada T."/>
            <person name="Watanabe K."/>
        </authorList>
    </citation>
    <scope>NUCLEOTIDE SEQUENCE [LARGE SCALE GENOMIC DNA]</scope>
</reference>
<sequence>MDLVWKLHFALIVTCFHLAASFQLPQTGKLPSAWFNDGSGNLMTPILVSGKGLFGTSYTCGFFNPLHLSSENFFFGVVIAYNIESSGLVEPELVWHANQKPVKINATLQLTSEGDLILRDVDGTLAWSSNTTVKFVVGLNMSSS</sequence>
<name>A0AAV3RBH6_LITER</name>
<keyword evidence="1 3" id="KW-0732">Signal</keyword>
<dbReference type="Gene3D" id="2.90.10.10">
    <property type="entry name" value="Bulb-type lectin domain"/>
    <property type="match status" value="1"/>
</dbReference>
<proteinExistence type="predicted"/>
<dbReference type="SUPFAM" id="SSF51110">
    <property type="entry name" value="alpha-D-mannose-specific plant lectins"/>
    <property type="match status" value="1"/>
</dbReference>
<evidence type="ECO:0000313" key="6">
    <source>
        <dbReference type="Proteomes" id="UP001454036"/>
    </source>
</evidence>
<evidence type="ECO:0000256" key="1">
    <source>
        <dbReference type="ARBA" id="ARBA00022729"/>
    </source>
</evidence>
<feature type="chain" id="PRO_5044022372" description="Bulb-type lectin domain-containing protein" evidence="3">
    <location>
        <begin position="22"/>
        <end position="144"/>
    </location>
</feature>
<evidence type="ECO:0000259" key="4">
    <source>
        <dbReference type="PROSITE" id="PS50927"/>
    </source>
</evidence>
<gene>
    <name evidence="5" type="ORF">LIER_41499</name>
</gene>
<protein>
    <recommendedName>
        <fullName evidence="4">Bulb-type lectin domain-containing protein</fullName>
    </recommendedName>
</protein>
<organism evidence="5 6">
    <name type="scientific">Lithospermum erythrorhizon</name>
    <name type="common">Purple gromwell</name>
    <name type="synonym">Lithospermum officinale var. erythrorhizon</name>
    <dbReference type="NCBI Taxonomy" id="34254"/>
    <lineage>
        <taxon>Eukaryota</taxon>
        <taxon>Viridiplantae</taxon>
        <taxon>Streptophyta</taxon>
        <taxon>Embryophyta</taxon>
        <taxon>Tracheophyta</taxon>
        <taxon>Spermatophyta</taxon>
        <taxon>Magnoliopsida</taxon>
        <taxon>eudicotyledons</taxon>
        <taxon>Gunneridae</taxon>
        <taxon>Pentapetalae</taxon>
        <taxon>asterids</taxon>
        <taxon>lamiids</taxon>
        <taxon>Boraginales</taxon>
        <taxon>Boraginaceae</taxon>
        <taxon>Boraginoideae</taxon>
        <taxon>Lithospermeae</taxon>
        <taxon>Lithospermum</taxon>
    </lineage>
</organism>